<feature type="transmembrane region" description="Helical" evidence="1">
    <location>
        <begin position="365"/>
        <end position="388"/>
    </location>
</feature>
<keyword evidence="1" id="KW-1133">Transmembrane helix</keyword>
<organism evidence="3 4">
    <name type="scientific">Hypericibacter adhaerens</name>
    <dbReference type="NCBI Taxonomy" id="2602016"/>
    <lineage>
        <taxon>Bacteria</taxon>
        <taxon>Pseudomonadati</taxon>
        <taxon>Pseudomonadota</taxon>
        <taxon>Alphaproteobacteria</taxon>
        <taxon>Rhodospirillales</taxon>
        <taxon>Dongiaceae</taxon>
        <taxon>Hypericibacter</taxon>
    </lineage>
</organism>
<evidence type="ECO:0000313" key="3">
    <source>
        <dbReference type="EMBL" id="QEX20782.1"/>
    </source>
</evidence>
<feature type="transmembrane region" description="Helical" evidence="1">
    <location>
        <begin position="292"/>
        <end position="311"/>
    </location>
</feature>
<dbReference type="OrthoDB" id="9816314at2"/>
<dbReference type="AlphaFoldDB" id="A0A5J6MT31"/>
<feature type="transmembrane region" description="Helical" evidence="1">
    <location>
        <begin position="420"/>
        <end position="438"/>
    </location>
</feature>
<feature type="transmembrane region" description="Helical" evidence="1">
    <location>
        <begin position="146"/>
        <end position="172"/>
    </location>
</feature>
<dbReference type="KEGG" id="hadh:FRZ61_07010"/>
<dbReference type="Gene3D" id="1.20.144.10">
    <property type="entry name" value="Phosphatidic acid phosphatase type 2/haloperoxidase"/>
    <property type="match status" value="1"/>
</dbReference>
<reference evidence="3 4" key="1">
    <citation type="submission" date="2019-08" db="EMBL/GenBank/DDBJ databases">
        <title>Hyperibacter terrae gen. nov., sp. nov. and Hyperibacter viscosus sp. nov., two new members in the family Rhodospirillaceae isolated from the rhizosphere of Hypericum perforatum.</title>
        <authorList>
            <person name="Noviana Z."/>
        </authorList>
    </citation>
    <scope>NUCLEOTIDE SEQUENCE [LARGE SCALE GENOMIC DNA]</scope>
    <source>
        <strain evidence="3 4">R5959</strain>
    </source>
</reference>
<dbReference type="Pfam" id="PF14378">
    <property type="entry name" value="PAP2_3"/>
    <property type="match status" value="1"/>
</dbReference>
<evidence type="ECO:0000313" key="4">
    <source>
        <dbReference type="Proteomes" id="UP000325797"/>
    </source>
</evidence>
<gene>
    <name evidence="3" type="ORF">FRZ61_07010</name>
</gene>
<protein>
    <recommendedName>
        <fullName evidence="2">Inositolphosphotransferase Aur1/Ipt1 domain-containing protein</fullName>
    </recommendedName>
</protein>
<feature type="transmembrane region" description="Helical" evidence="1">
    <location>
        <begin position="260"/>
        <end position="280"/>
    </location>
</feature>
<dbReference type="Proteomes" id="UP000325797">
    <property type="component" value="Chromosome"/>
</dbReference>
<feature type="transmembrane region" description="Helical" evidence="1">
    <location>
        <begin position="395"/>
        <end position="414"/>
    </location>
</feature>
<feature type="transmembrane region" description="Helical" evidence="1">
    <location>
        <begin position="114"/>
        <end position="134"/>
    </location>
</feature>
<evidence type="ECO:0000256" key="1">
    <source>
        <dbReference type="SAM" id="Phobius"/>
    </source>
</evidence>
<proteinExistence type="predicted"/>
<name>A0A5J6MT31_9PROT</name>
<feature type="domain" description="Inositolphosphotransferase Aur1/Ipt1" evidence="2">
    <location>
        <begin position="231"/>
        <end position="432"/>
    </location>
</feature>
<keyword evidence="1" id="KW-0812">Transmembrane</keyword>
<dbReference type="EMBL" id="CP042582">
    <property type="protein sequence ID" value="QEX20782.1"/>
    <property type="molecule type" value="Genomic_DNA"/>
</dbReference>
<dbReference type="InterPro" id="IPR026841">
    <property type="entry name" value="Aur1/Ipt1"/>
</dbReference>
<sequence>MIAARAPAPGCVEFHGSVAGENAGRLPRPALLSNLPEVVSAMTEQAFDRIRSYRSRAQAEALAVALPEARPGPLAQMAAFRQALPAILARSRASATIYAREFWRELPGAFRRDSLLLAIIVLYTLGAAAIAVHFEAGSILSVGLYFGVYSFILPMTLFLIFAGRALYFALVVRPKRPFTMLMADLRHNLALPRRLAQGMPMLLFVPLLGGSFSVVKAAIPLMNPFSWDLRLEHWDRWLHGGTAPWELLQPLLGHPFVSQMINLGYNVWFFLLWFSWFWQFFTLRKPQLRMQFLLSVQLAWILVGSLLATVFSSAGPCYFGRIVGGVDPYAPLMTYLHQASESFTLWALDTQQTLWDGYSLGQLNLGAGISAMPSMHVAIATLFALLGWQTSRRMGILLTGFLVLIMVGSVHLGWHYALDGYVSVPFALLIWWASGWFVRRVMRLPATANL</sequence>
<dbReference type="GO" id="GO:0016020">
    <property type="term" value="C:membrane"/>
    <property type="evidence" value="ECO:0007669"/>
    <property type="project" value="UniProtKB-SubCell"/>
</dbReference>
<evidence type="ECO:0000259" key="2">
    <source>
        <dbReference type="Pfam" id="PF14378"/>
    </source>
</evidence>
<keyword evidence="1" id="KW-0472">Membrane</keyword>
<keyword evidence="4" id="KW-1185">Reference proteome</keyword>
<accession>A0A5J6MT31</accession>
<feature type="transmembrane region" description="Helical" evidence="1">
    <location>
        <begin position="201"/>
        <end position="222"/>
    </location>
</feature>